<keyword evidence="2" id="KW-0812">Transmembrane</keyword>
<dbReference type="Gene3D" id="3.10.560.10">
    <property type="entry name" value="Outer membrane lipoprotein wza domain like"/>
    <property type="match status" value="1"/>
</dbReference>
<dbReference type="EMBL" id="POUA01000711">
    <property type="protein sequence ID" value="PZG17059.1"/>
    <property type="molecule type" value="Genomic_DNA"/>
</dbReference>
<dbReference type="InterPro" id="IPR051675">
    <property type="entry name" value="Endo/Exo/Phosphatase_dom_1"/>
</dbReference>
<keyword evidence="4" id="KW-0238">DNA-binding</keyword>
<feature type="domain" description="Helix-hairpin-helix DNA-binding motif class 1" evidence="3">
    <location>
        <begin position="197"/>
        <end position="216"/>
    </location>
</feature>
<evidence type="ECO:0000313" key="5">
    <source>
        <dbReference type="Proteomes" id="UP000248544"/>
    </source>
</evidence>
<protein>
    <submittedName>
        <fullName evidence="4">DNA-binding protein</fullName>
    </submittedName>
</protein>
<dbReference type="Gene3D" id="1.10.150.320">
    <property type="entry name" value="Photosystem II 12 kDa extrinsic protein"/>
    <property type="match status" value="1"/>
</dbReference>
<dbReference type="InterPro" id="IPR019554">
    <property type="entry name" value="Soluble_ligand-bd"/>
</dbReference>
<comment type="caution">
    <text evidence="4">The sequence shown here is derived from an EMBL/GenBank/DDBJ whole genome shotgun (WGS) entry which is preliminary data.</text>
</comment>
<dbReference type="AlphaFoldDB" id="A0A2W2EJG4"/>
<evidence type="ECO:0000259" key="3">
    <source>
        <dbReference type="SMART" id="SM00278"/>
    </source>
</evidence>
<evidence type="ECO:0000256" key="1">
    <source>
        <dbReference type="SAM" id="MobiDB-lite"/>
    </source>
</evidence>
<feature type="region of interest" description="Disordered" evidence="1">
    <location>
        <begin position="130"/>
        <end position="158"/>
    </location>
</feature>
<dbReference type="InterPro" id="IPR003583">
    <property type="entry name" value="Hlx-hairpin-Hlx_DNA-bd_motif"/>
</dbReference>
<evidence type="ECO:0000313" key="4">
    <source>
        <dbReference type="EMBL" id="PZG17059.1"/>
    </source>
</evidence>
<dbReference type="SMART" id="SM00278">
    <property type="entry name" value="HhH1"/>
    <property type="match status" value="2"/>
</dbReference>
<dbReference type="PANTHER" id="PTHR21180:SF32">
    <property type="entry name" value="ENDONUCLEASE_EXONUCLEASE_PHOSPHATASE FAMILY DOMAIN-CONTAINING PROTEIN 1"/>
    <property type="match status" value="1"/>
</dbReference>
<dbReference type="Pfam" id="PF10531">
    <property type="entry name" value="SLBB"/>
    <property type="match status" value="1"/>
</dbReference>
<proteinExistence type="predicted"/>
<dbReference type="Pfam" id="PF12836">
    <property type="entry name" value="HHH_3"/>
    <property type="match status" value="1"/>
</dbReference>
<dbReference type="InterPro" id="IPR004509">
    <property type="entry name" value="Competence_ComEA_HhH"/>
</dbReference>
<feature type="domain" description="Helix-hairpin-helix DNA-binding motif class 1" evidence="3">
    <location>
        <begin position="167"/>
        <end position="186"/>
    </location>
</feature>
<sequence length="219" mass="22221">MAANEVALKLDSPKARLLLLLGVVAALAGGFHLWRSQPVAEPLPPPPTGVVRPVAALPSSPASRSPAAAEVTVHVAGKVRKPGVFTLPEGSRVEDAVAAAGGPKRGVATDSINLARRLVDGEQIAVGGPPVAQAQAQVPASASDTPGSPGAPGPPGALIDLNTATVEQLDVLPGVGEVLARRIVDYRTTNGGFRTVDQLQEVSGIGDSKFADIKGKVRV</sequence>
<keyword evidence="2" id="KW-1133">Transmembrane helix</keyword>
<dbReference type="GO" id="GO:0015627">
    <property type="term" value="C:type II protein secretion system complex"/>
    <property type="evidence" value="ECO:0007669"/>
    <property type="project" value="TreeGrafter"/>
</dbReference>
<dbReference type="InterPro" id="IPR010994">
    <property type="entry name" value="RuvA_2-like"/>
</dbReference>
<keyword evidence="5" id="KW-1185">Reference proteome</keyword>
<dbReference type="SUPFAM" id="SSF47781">
    <property type="entry name" value="RuvA domain 2-like"/>
    <property type="match status" value="1"/>
</dbReference>
<name>A0A2W2EJG4_9ACTN</name>
<feature type="compositionally biased region" description="Low complexity" evidence="1">
    <location>
        <begin position="130"/>
        <end position="148"/>
    </location>
</feature>
<dbReference type="Proteomes" id="UP000248544">
    <property type="component" value="Unassembled WGS sequence"/>
</dbReference>
<dbReference type="NCBIfam" id="TIGR00426">
    <property type="entry name" value="competence protein ComEA helix-hairpin-helix repeat region"/>
    <property type="match status" value="1"/>
</dbReference>
<dbReference type="GO" id="GO:0015628">
    <property type="term" value="P:protein secretion by the type II secretion system"/>
    <property type="evidence" value="ECO:0007669"/>
    <property type="project" value="TreeGrafter"/>
</dbReference>
<keyword evidence="2" id="KW-0472">Membrane</keyword>
<feature type="transmembrane region" description="Helical" evidence="2">
    <location>
        <begin position="17"/>
        <end position="34"/>
    </location>
</feature>
<evidence type="ECO:0000256" key="2">
    <source>
        <dbReference type="SAM" id="Phobius"/>
    </source>
</evidence>
<gene>
    <name evidence="4" type="ORF">C1I98_38780</name>
</gene>
<reference evidence="4 5" key="1">
    <citation type="submission" date="2018-01" db="EMBL/GenBank/DDBJ databases">
        <title>Draft genome sequence of Sphaerisporangium sp. 7K107.</title>
        <authorList>
            <person name="Sahin N."/>
            <person name="Saygin H."/>
            <person name="Ay H."/>
        </authorList>
    </citation>
    <scope>NUCLEOTIDE SEQUENCE [LARGE SCALE GENOMIC DNA]</scope>
    <source>
        <strain evidence="4 5">7K107</strain>
    </source>
</reference>
<accession>A0A2W2EJG4</accession>
<dbReference type="GO" id="GO:0003677">
    <property type="term" value="F:DNA binding"/>
    <property type="evidence" value="ECO:0007669"/>
    <property type="project" value="UniProtKB-KW"/>
</dbReference>
<organism evidence="4 5">
    <name type="scientific">Spongiactinospora gelatinilytica</name>
    <dbReference type="NCBI Taxonomy" id="2666298"/>
    <lineage>
        <taxon>Bacteria</taxon>
        <taxon>Bacillati</taxon>
        <taxon>Actinomycetota</taxon>
        <taxon>Actinomycetes</taxon>
        <taxon>Streptosporangiales</taxon>
        <taxon>Streptosporangiaceae</taxon>
        <taxon>Spongiactinospora</taxon>
    </lineage>
</organism>
<dbReference type="GO" id="GO:0006281">
    <property type="term" value="P:DNA repair"/>
    <property type="evidence" value="ECO:0007669"/>
    <property type="project" value="InterPro"/>
</dbReference>
<dbReference type="PANTHER" id="PTHR21180">
    <property type="entry name" value="ENDONUCLEASE/EXONUCLEASE/PHOSPHATASE FAMILY DOMAIN-CONTAINING PROTEIN 1"/>
    <property type="match status" value="1"/>
</dbReference>